<sequence length="187" mass="21177">MPRVYKHEVLERAAKEGKEGKKGILTKKDNEHVPVRKRGYDRVAEVHKVLSDDMESDFMGFECRELAYELTHRNNIPVTDNWSRNGRVSDNEQRDLKLNVGIHLPHPHSMNSTLTYCTSTPMLPTAVSSWLGVLWVNSANILGVFHGDILDVLFAGEKGLKGQRNLLSEFHIINGFTGNITRTDLLI</sequence>
<reference evidence="1" key="3">
    <citation type="submission" date="2025-09" db="UniProtKB">
        <authorList>
            <consortium name="Ensembl"/>
        </authorList>
    </citation>
    <scope>IDENTIFICATION</scope>
</reference>
<dbReference type="Ensembl" id="ENSHHUT00000059470.1">
    <property type="protein sequence ID" value="ENSHHUP00000057503.1"/>
    <property type="gene ID" value="ENSHHUG00000034275.1"/>
</dbReference>
<reference evidence="2" key="1">
    <citation type="submission" date="2018-06" db="EMBL/GenBank/DDBJ databases">
        <title>Genome assembly of Danube salmon.</title>
        <authorList>
            <person name="Macqueen D.J."/>
            <person name="Gundappa M.K."/>
        </authorList>
    </citation>
    <scope>NUCLEOTIDE SEQUENCE [LARGE SCALE GENOMIC DNA]</scope>
</reference>
<organism evidence="1 2">
    <name type="scientific">Hucho hucho</name>
    <name type="common">huchen</name>
    <dbReference type="NCBI Taxonomy" id="62062"/>
    <lineage>
        <taxon>Eukaryota</taxon>
        <taxon>Metazoa</taxon>
        <taxon>Chordata</taxon>
        <taxon>Craniata</taxon>
        <taxon>Vertebrata</taxon>
        <taxon>Euteleostomi</taxon>
        <taxon>Actinopterygii</taxon>
        <taxon>Neopterygii</taxon>
        <taxon>Teleostei</taxon>
        <taxon>Protacanthopterygii</taxon>
        <taxon>Salmoniformes</taxon>
        <taxon>Salmonidae</taxon>
        <taxon>Salmoninae</taxon>
        <taxon>Hucho</taxon>
    </lineage>
</organism>
<name>A0A4W5P634_9TELE</name>
<accession>A0A4W5P634</accession>
<dbReference type="AlphaFoldDB" id="A0A4W5P634"/>
<reference evidence="1" key="2">
    <citation type="submission" date="2025-08" db="UniProtKB">
        <authorList>
            <consortium name="Ensembl"/>
        </authorList>
    </citation>
    <scope>IDENTIFICATION</scope>
</reference>
<evidence type="ECO:0000313" key="2">
    <source>
        <dbReference type="Proteomes" id="UP000314982"/>
    </source>
</evidence>
<proteinExistence type="predicted"/>
<evidence type="ECO:0000313" key="1">
    <source>
        <dbReference type="Ensembl" id="ENSHHUP00000057503.1"/>
    </source>
</evidence>
<keyword evidence="2" id="KW-1185">Reference proteome</keyword>
<protein>
    <submittedName>
        <fullName evidence="1">Uncharacterized protein</fullName>
    </submittedName>
</protein>
<dbReference type="GeneTree" id="ENSGT00970000196860"/>
<dbReference type="Proteomes" id="UP000314982">
    <property type="component" value="Unassembled WGS sequence"/>
</dbReference>